<reference evidence="5 6" key="1">
    <citation type="submission" date="2018-06" db="EMBL/GenBank/DDBJ databases">
        <title>Spirosoma sp. HMF3257 Genome sequencing and assembly.</title>
        <authorList>
            <person name="Kang H."/>
            <person name="Cha I."/>
            <person name="Kim H."/>
            <person name="Kang J."/>
            <person name="Joh K."/>
        </authorList>
    </citation>
    <scope>NUCLEOTIDE SEQUENCE [LARGE SCALE GENOMIC DNA]</scope>
    <source>
        <strain evidence="5 6">HMF3257</strain>
    </source>
</reference>
<protein>
    <submittedName>
        <fullName evidence="5">GntR family transcriptional regulator</fullName>
    </submittedName>
</protein>
<evidence type="ECO:0000259" key="4">
    <source>
        <dbReference type="PROSITE" id="PS50949"/>
    </source>
</evidence>
<evidence type="ECO:0000313" key="6">
    <source>
        <dbReference type="Proteomes" id="UP000249016"/>
    </source>
</evidence>
<proteinExistence type="predicted"/>
<dbReference type="SMART" id="SM00895">
    <property type="entry name" value="FCD"/>
    <property type="match status" value="1"/>
</dbReference>
<gene>
    <name evidence="5" type="ORF">HMF3257_32115</name>
</gene>
<dbReference type="InterPro" id="IPR036388">
    <property type="entry name" value="WH-like_DNA-bd_sf"/>
</dbReference>
<keyword evidence="3" id="KW-0804">Transcription</keyword>
<sequence>MKIDSLANKAYIEIRRKILSNQLVAGTRLKEDLWAKKMEVNRMAVREALTRLQGEQLIVFGEKGGYFVKSMTASDIREIREIREILELGALRLAIQKIDDQQINKLEEICNDFSSMVERGYLSGALEADVKFHETLIDCAGNSKLMDIYQLSNIPLFHQKIGKTQIHMDDYELTDQEHRQILKGLKDKDLPLAQEALTRHLLRGETASLELE</sequence>
<dbReference type="SUPFAM" id="SSF48008">
    <property type="entry name" value="GntR ligand-binding domain-like"/>
    <property type="match status" value="1"/>
</dbReference>
<dbReference type="PANTHER" id="PTHR43537:SF5">
    <property type="entry name" value="UXU OPERON TRANSCRIPTIONAL REGULATOR"/>
    <property type="match status" value="1"/>
</dbReference>
<evidence type="ECO:0000313" key="5">
    <source>
        <dbReference type="EMBL" id="RAI77628.1"/>
    </source>
</evidence>
<evidence type="ECO:0000256" key="2">
    <source>
        <dbReference type="ARBA" id="ARBA00023125"/>
    </source>
</evidence>
<evidence type="ECO:0000256" key="1">
    <source>
        <dbReference type="ARBA" id="ARBA00023015"/>
    </source>
</evidence>
<dbReference type="InterPro" id="IPR000524">
    <property type="entry name" value="Tscrpt_reg_HTH_GntR"/>
</dbReference>
<dbReference type="GO" id="GO:0003700">
    <property type="term" value="F:DNA-binding transcription factor activity"/>
    <property type="evidence" value="ECO:0007669"/>
    <property type="project" value="InterPro"/>
</dbReference>
<dbReference type="GO" id="GO:0003677">
    <property type="term" value="F:DNA binding"/>
    <property type="evidence" value="ECO:0007669"/>
    <property type="project" value="UniProtKB-KW"/>
</dbReference>
<name>A0A327NXK8_9BACT</name>
<dbReference type="SMART" id="SM00345">
    <property type="entry name" value="HTH_GNTR"/>
    <property type="match status" value="1"/>
</dbReference>
<dbReference type="Gene3D" id="1.20.120.530">
    <property type="entry name" value="GntR ligand-binding domain-like"/>
    <property type="match status" value="1"/>
</dbReference>
<dbReference type="AlphaFoldDB" id="A0A327NXK8"/>
<dbReference type="EMBL" id="QLII01000001">
    <property type="protein sequence ID" value="RAI77628.1"/>
    <property type="molecule type" value="Genomic_DNA"/>
</dbReference>
<dbReference type="RefSeq" id="WP_111348474.1">
    <property type="nucleotide sequence ID" value="NZ_QLII01000001.1"/>
</dbReference>
<accession>A0A327NXK8</accession>
<dbReference type="InterPro" id="IPR008920">
    <property type="entry name" value="TF_FadR/GntR_C"/>
</dbReference>
<keyword evidence="6" id="KW-1185">Reference proteome</keyword>
<dbReference type="InterPro" id="IPR036390">
    <property type="entry name" value="WH_DNA-bd_sf"/>
</dbReference>
<dbReference type="Gene3D" id="1.10.10.10">
    <property type="entry name" value="Winged helix-like DNA-binding domain superfamily/Winged helix DNA-binding domain"/>
    <property type="match status" value="1"/>
</dbReference>
<evidence type="ECO:0000256" key="3">
    <source>
        <dbReference type="ARBA" id="ARBA00023163"/>
    </source>
</evidence>
<keyword evidence="2" id="KW-0238">DNA-binding</keyword>
<dbReference type="SUPFAM" id="SSF46785">
    <property type="entry name" value="Winged helix' DNA-binding domain"/>
    <property type="match status" value="1"/>
</dbReference>
<dbReference type="PROSITE" id="PS50949">
    <property type="entry name" value="HTH_GNTR"/>
    <property type="match status" value="1"/>
</dbReference>
<dbReference type="OrthoDB" id="703321at2"/>
<dbReference type="PANTHER" id="PTHR43537">
    <property type="entry name" value="TRANSCRIPTIONAL REGULATOR, GNTR FAMILY"/>
    <property type="match status" value="1"/>
</dbReference>
<dbReference type="InterPro" id="IPR011711">
    <property type="entry name" value="GntR_C"/>
</dbReference>
<keyword evidence="1" id="KW-0805">Transcription regulation</keyword>
<dbReference type="Proteomes" id="UP000249016">
    <property type="component" value="Unassembled WGS sequence"/>
</dbReference>
<organism evidence="5 6">
    <name type="scientific">Spirosoma telluris</name>
    <dbReference type="NCBI Taxonomy" id="2183553"/>
    <lineage>
        <taxon>Bacteria</taxon>
        <taxon>Pseudomonadati</taxon>
        <taxon>Bacteroidota</taxon>
        <taxon>Cytophagia</taxon>
        <taxon>Cytophagales</taxon>
        <taxon>Cytophagaceae</taxon>
        <taxon>Spirosoma</taxon>
    </lineage>
</organism>
<feature type="domain" description="HTH gntR-type" evidence="4">
    <location>
        <begin position="4"/>
        <end position="71"/>
    </location>
</feature>
<dbReference type="Pfam" id="PF07729">
    <property type="entry name" value="FCD"/>
    <property type="match status" value="1"/>
</dbReference>
<comment type="caution">
    <text evidence="5">The sequence shown here is derived from an EMBL/GenBank/DDBJ whole genome shotgun (WGS) entry which is preliminary data.</text>
</comment>
<dbReference type="Pfam" id="PF00392">
    <property type="entry name" value="GntR"/>
    <property type="match status" value="1"/>
</dbReference>